<evidence type="ECO:0000256" key="3">
    <source>
        <dbReference type="SAM" id="MobiDB-lite"/>
    </source>
</evidence>
<reference evidence="4 5" key="1">
    <citation type="journal article" date="2013" name="Genome Biol.">
        <title>Genome of Acanthamoeba castellanii highlights extensive lateral gene transfer and early evolution of tyrosine kinase signaling.</title>
        <authorList>
            <person name="Clarke M."/>
            <person name="Lohan A.J."/>
            <person name="Liu B."/>
            <person name="Lagkouvardos I."/>
            <person name="Roy S."/>
            <person name="Zafar N."/>
            <person name="Bertelli C."/>
            <person name="Schilde C."/>
            <person name="Kianianmomeni A."/>
            <person name="Burglin T.R."/>
            <person name="Frech C."/>
            <person name="Turcotte B."/>
            <person name="Kopec K.O."/>
            <person name="Synnott J.M."/>
            <person name="Choo C."/>
            <person name="Paponov I."/>
            <person name="Finkler A."/>
            <person name="Soon Heng Tan C."/>
            <person name="Hutchins A.P."/>
            <person name="Weinmeier T."/>
            <person name="Rattei T."/>
            <person name="Chu J.S."/>
            <person name="Gimenez G."/>
            <person name="Irimia M."/>
            <person name="Rigden D.J."/>
            <person name="Fitzpatrick D.A."/>
            <person name="Lorenzo-Morales J."/>
            <person name="Bateman A."/>
            <person name="Chiu C.H."/>
            <person name="Tang P."/>
            <person name="Hegemann P."/>
            <person name="Fromm H."/>
            <person name="Raoult D."/>
            <person name="Greub G."/>
            <person name="Miranda-Saavedra D."/>
            <person name="Chen N."/>
            <person name="Nash P."/>
            <person name="Ginger M.L."/>
            <person name="Horn M."/>
            <person name="Schaap P."/>
            <person name="Caler L."/>
            <person name="Loftus B."/>
        </authorList>
    </citation>
    <scope>NUCLEOTIDE SEQUENCE [LARGE SCALE GENOMIC DNA]</scope>
    <source>
        <strain evidence="4 5">Neff</strain>
    </source>
</reference>
<keyword evidence="5" id="KW-1185">Reference proteome</keyword>
<evidence type="ECO:0000313" key="4">
    <source>
        <dbReference type="EMBL" id="ELR18999.1"/>
    </source>
</evidence>
<dbReference type="PANTHER" id="PTHR47447">
    <property type="entry name" value="OS03G0856100 PROTEIN"/>
    <property type="match status" value="1"/>
</dbReference>
<feature type="repeat" description="PPR" evidence="2">
    <location>
        <begin position="149"/>
        <end position="183"/>
    </location>
</feature>
<protein>
    <submittedName>
        <fullName evidence="4">Pentatricopeptide repeat domain/PPR repeatcontaining protein</fullName>
    </submittedName>
</protein>
<evidence type="ECO:0000313" key="5">
    <source>
        <dbReference type="Proteomes" id="UP000011083"/>
    </source>
</evidence>
<proteinExistence type="predicted"/>
<dbReference type="InterPro" id="IPR002885">
    <property type="entry name" value="PPR_rpt"/>
</dbReference>
<dbReference type="AlphaFoldDB" id="L8H0H4"/>
<dbReference type="PANTHER" id="PTHR47447:SF17">
    <property type="entry name" value="OS12G0638900 PROTEIN"/>
    <property type="match status" value="1"/>
</dbReference>
<feature type="compositionally biased region" description="Low complexity" evidence="3">
    <location>
        <begin position="722"/>
        <end position="733"/>
    </location>
</feature>
<dbReference type="NCBIfam" id="TIGR00756">
    <property type="entry name" value="PPR"/>
    <property type="match status" value="1"/>
</dbReference>
<dbReference type="RefSeq" id="XP_004341063.1">
    <property type="nucleotide sequence ID" value="XM_004341015.1"/>
</dbReference>
<dbReference type="KEGG" id="acan:ACA1_234470"/>
<dbReference type="VEuPathDB" id="AmoebaDB:ACA1_234470"/>
<sequence>MGLDHYHLCLRFHRRSPEHARHLLEDLLRDGVRPTAATFDMVVDIYGVGRPRAHWLSEAVQLFHRFIGMGVEGIANLSAFRRLIQFCHRAGDINQCGDAERVKKLWTMITLAGIEPNTRLVNSFIANCNSPERALIAFNKMAEADLQPDVHTFAALTTTLARAGHVEDLRRVYHLMRSLGLGSPAIYTTLLWAHVGGSSANVWEAGRMWSDLVGSGLPITPSALSAMAHVHCSHSGARAALDFLATVRKGEGEGRGMAGSQDLYEELLGASASIEEAREVLHEMRALGYAPSSTTPFRRLAARLPSRLPVSYVTIAAAAANDERTQVLDLMQESGVGGDGEVYRWLILHGHPDDGMGLLNRMLHEGLQPDVRVYNALLLKTDGDEPKSAASSPPSRKSMHNIWHHGGRARAEALFRSMREGTVSTDRTYAYNPKLNAESFMILLRKCRRHREPDMAIALFDTLLTECRHIPRESGMYGLLLASLQPSVVSPASEAEAERYREHLGRVVAQMEADGVPLAGPHAASALVDSFVRHRGPPAAPASQSGTGGGKGSLFAELQERLGPNSRYLKTSLMHMVEEGEVDLAAWSALVAGYVRNGRVEEALGVLYGMLEQHGQVPPVSLLGQVGRALEQDGRLVQPGALRPLFTGTFADIRRQVFRVARHRRLDRDAAFRQLAFNRFLYFHLTLLARRRRDGGPPSSPSAAARAPPPSFLPSLLSRIGIAGSGRGSSTATTGGGGGVERERRQERVDAQRTQLILGRMEDEDVYVSVPLQRLMASFISSSSPLGGPEGRF</sequence>
<evidence type="ECO:0000256" key="1">
    <source>
        <dbReference type="ARBA" id="ARBA00022737"/>
    </source>
</evidence>
<dbReference type="Proteomes" id="UP000011083">
    <property type="component" value="Unassembled WGS sequence"/>
</dbReference>
<dbReference type="PROSITE" id="PS51375">
    <property type="entry name" value="PPR"/>
    <property type="match status" value="2"/>
</dbReference>
<name>L8H0H4_ACACF</name>
<accession>L8H0H4</accession>
<dbReference type="EMBL" id="KB007939">
    <property type="protein sequence ID" value="ELR18999.1"/>
    <property type="molecule type" value="Genomic_DNA"/>
</dbReference>
<dbReference type="OrthoDB" id="185373at2759"/>
<organism evidence="4 5">
    <name type="scientific">Acanthamoeba castellanii (strain ATCC 30010 / Neff)</name>
    <dbReference type="NCBI Taxonomy" id="1257118"/>
    <lineage>
        <taxon>Eukaryota</taxon>
        <taxon>Amoebozoa</taxon>
        <taxon>Discosea</taxon>
        <taxon>Longamoebia</taxon>
        <taxon>Centramoebida</taxon>
        <taxon>Acanthamoebidae</taxon>
        <taxon>Acanthamoeba</taxon>
    </lineage>
</organism>
<feature type="compositionally biased region" description="Basic and acidic residues" evidence="3">
    <location>
        <begin position="740"/>
        <end position="749"/>
    </location>
</feature>
<feature type="repeat" description="PPR" evidence="2">
    <location>
        <begin position="583"/>
        <end position="618"/>
    </location>
</feature>
<dbReference type="Gene3D" id="1.25.40.10">
    <property type="entry name" value="Tetratricopeptide repeat domain"/>
    <property type="match status" value="3"/>
</dbReference>
<dbReference type="InterPro" id="IPR011990">
    <property type="entry name" value="TPR-like_helical_dom_sf"/>
</dbReference>
<feature type="region of interest" description="Disordered" evidence="3">
    <location>
        <begin position="722"/>
        <end position="749"/>
    </location>
</feature>
<gene>
    <name evidence="4" type="ORF">ACA1_234470</name>
</gene>
<keyword evidence="1" id="KW-0677">Repeat</keyword>
<evidence type="ECO:0000256" key="2">
    <source>
        <dbReference type="PROSITE-ProRule" id="PRU00708"/>
    </source>
</evidence>
<dbReference type="Pfam" id="PF01535">
    <property type="entry name" value="PPR"/>
    <property type="match status" value="1"/>
</dbReference>
<dbReference type="STRING" id="1257118.L8H0H4"/>
<dbReference type="GeneID" id="14919769"/>